<keyword evidence="4 6" id="KW-1133">Transmembrane helix</keyword>
<name>A0ABN1ZK99_9ACTN</name>
<feature type="compositionally biased region" description="Low complexity" evidence="7">
    <location>
        <begin position="273"/>
        <end position="289"/>
    </location>
</feature>
<dbReference type="Pfam" id="PF02104">
    <property type="entry name" value="SURF1"/>
    <property type="match status" value="1"/>
</dbReference>
<keyword evidence="3 6" id="KW-0812">Transmembrane</keyword>
<sequence>MYRFLLSRQWVLVTLVAVLLIPVMIQLGFWQLHRHQDRVARNDLVARNLRAEPVPVEQLAREGRGVPREDTWRRVTATGSYEPAEEVVVRQRLGADDKQGYFVLTPLRLADGAAVLVNRGWVPAGADLTSFPEVPPPPAGEVTVTGRLRPDETTDSGIRDKAGLPDRQVMLINSRHQAADGLPGPVLGGFVELTATEPRPAGKQPEPVGEPDHSSIGVHIAYAIQWWIFAAAVPLGWWILVRRERRDRAAAAAKAAQMAEPEEATQPEESTQPAEADGPAAAGTATTAEGAEKPAADDERAPSLAPAEQMAAD</sequence>
<dbReference type="PANTHER" id="PTHR23427:SF2">
    <property type="entry name" value="SURFEIT LOCUS PROTEIN 1"/>
    <property type="match status" value="1"/>
</dbReference>
<dbReference type="CDD" id="cd06662">
    <property type="entry name" value="SURF1"/>
    <property type="match status" value="1"/>
</dbReference>
<dbReference type="InterPro" id="IPR045214">
    <property type="entry name" value="Surf1/Surf4"/>
</dbReference>
<organism evidence="8 9">
    <name type="scientific">Streptomyces synnematoformans</name>
    <dbReference type="NCBI Taxonomy" id="415721"/>
    <lineage>
        <taxon>Bacteria</taxon>
        <taxon>Bacillati</taxon>
        <taxon>Actinomycetota</taxon>
        <taxon>Actinomycetes</taxon>
        <taxon>Kitasatosporales</taxon>
        <taxon>Streptomycetaceae</taxon>
        <taxon>Streptomyces</taxon>
    </lineage>
</organism>
<keyword evidence="6" id="KW-1003">Cell membrane</keyword>
<evidence type="ECO:0000313" key="9">
    <source>
        <dbReference type="Proteomes" id="UP001500443"/>
    </source>
</evidence>
<comment type="subcellular location">
    <subcellularLocation>
        <location evidence="6">Cell membrane</location>
        <topology evidence="6">Multi-pass membrane protein</topology>
    </subcellularLocation>
    <subcellularLocation>
        <location evidence="1">Membrane</location>
    </subcellularLocation>
</comment>
<keyword evidence="9" id="KW-1185">Reference proteome</keyword>
<evidence type="ECO:0000256" key="1">
    <source>
        <dbReference type="ARBA" id="ARBA00004370"/>
    </source>
</evidence>
<evidence type="ECO:0000256" key="4">
    <source>
        <dbReference type="ARBA" id="ARBA00022989"/>
    </source>
</evidence>
<evidence type="ECO:0000256" key="7">
    <source>
        <dbReference type="SAM" id="MobiDB-lite"/>
    </source>
</evidence>
<dbReference type="PANTHER" id="PTHR23427">
    <property type="entry name" value="SURFEIT LOCUS PROTEIN"/>
    <property type="match status" value="1"/>
</dbReference>
<feature type="region of interest" description="Disordered" evidence="7">
    <location>
        <begin position="252"/>
        <end position="313"/>
    </location>
</feature>
<evidence type="ECO:0000256" key="3">
    <source>
        <dbReference type="ARBA" id="ARBA00022692"/>
    </source>
</evidence>
<evidence type="ECO:0000313" key="8">
    <source>
        <dbReference type="EMBL" id="GAA1500218.1"/>
    </source>
</evidence>
<dbReference type="EMBL" id="BAAAPF010000271">
    <property type="protein sequence ID" value="GAA1500218.1"/>
    <property type="molecule type" value="Genomic_DNA"/>
</dbReference>
<keyword evidence="5 6" id="KW-0472">Membrane</keyword>
<reference evidence="9" key="1">
    <citation type="journal article" date="2019" name="Int. J. Syst. Evol. Microbiol.">
        <title>The Global Catalogue of Microorganisms (GCM) 10K type strain sequencing project: providing services to taxonomists for standard genome sequencing and annotation.</title>
        <authorList>
            <consortium name="The Broad Institute Genomics Platform"/>
            <consortium name="The Broad Institute Genome Sequencing Center for Infectious Disease"/>
            <person name="Wu L."/>
            <person name="Ma J."/>
        </authorList>
    </citation>
    <scope>NUCLEOTIDE SEQUENCE [LARGE SCALE GENOMIC DNA]</scope>
    <source>
        <strain evidence="9">JCM 15481</strain>
    </source>
</reference>
<protein>
    <recommendedName>
        <fullName evidence="6">SURF1-like protein</fullName>
    </recommendedName>
</protein>
<feature type="transmembrane region" description="Helical" evidence="6">
    <location>
        <begin position="12"/>
        <end position="32"/>
    </location>
</feature>
<gene>
    <name evidence="8" type="ORF">GCM10009802_55360</name>
</gene>
<evidence type="ECO:0000256" key="5">
    <source>
        <dbReference type="ARBA" id="ARBA00023136"/>
    </source>
</evidence>
<accession>A0ABN1ZK99</accession>
<evidence type="ECO:0000256" key="6">
    <source>
        <dbReference type="RuleBase" id="RU363076"/>
    </source>
</evidence>
<dbReference type="RefSeq" id="WP_344293396.1">
    <property type="nucleotide sequence ID" value="NZ_BAAAPF010000271.1"/>
</dbReference>
<dbReference type="InterPro" id="IPR002994">
    <property type="entry name" value="Surf1/Shy1"/>
</dbReference>
<evidence type="ECO:0000256" key="2">
    <source>
        <dbReference type="ARBA" id="ARBA00007165"/>
    </source>
</evidence>
<feature type="transmembrane region" description="Helical" evidence="6">
    <location>
        <begin position="220"/>
        <end position="240"/>
    </location>
</feature>
<comment type="caution">
    <text evidence="8">The sequence shown here is derived from an EMBL/GenBank/DDBJ whole genome shotgun (WGS) entry which is preliminary data.</text>
</comment>
<dbReference type="PROSITE" id="PS50895">
    <property type="entry name" value="SURF1"/>
    <property type="match status" value="1"/>
</dbReference>
<dbReference type="Proteomes" id="UP001500443">
    <property type="component" value="Unassembled WGS sequence"/>
</dbReference>
<comment type="similarity">
    <text evidence="2 6">Belongs to the SURF1 family.</text>
</comment>
<feature type="compositionally biased region" description="Basic and acidic residues" evidence="7">
    <location>
        <begin position="290"/>
        <end position="301"/>
    </location>
</feature>
<proteinExistence type="inferred from homology"/>